<dbReference type="InterPro" id="IPR035992">
    <property type="entry name" value="Ricin_B-like_lectins"/>
</dbReference>
<feature type="domain" description="Ricin B lectin" evidence="6">
    <location>
        <begin position="11"/>
        <end position="148"/>
    </location>
</feature>
<comment type="similarity">
    <text evidence="2 5">Belongs to the glycosyl hydrolase 43 family.</text>
</comment>
<organism evidence="7 8">
    <name type="scientific">Salinimonas profundi</name>
    <dbReference type="NCBI Taxonomy" id="2729140"/>
    <lineage>
        <taxon>Bacteria</taxon>
        <taxon>Pseudomonadati</taxon>
        <taxon>Pseudomonadota</taxon>
        <taxon>Gammaproteobacteria</taxon>
        <taxon>Alteromonadales</taxon>
        <taxon>Alteromonadaceae</taxon>
        <taxon>Alteromonas/Salinimonas group</taxon>
        <taxon>Salinimonas</taxon>
    </lineage>
</organism>
<evidence type="ECO:0000256" key="2">
    <source>
        <dbReference type="ARBA" id="ARBA00009865"/>
    </source>
</evidence>
<dbReference type="CDD" id="cd00161">
    <property type="entry name" value="beta-trefoil_Ricin-like"/>
    <property type="match status" value="1"/>
</dbReference>
<sequence length="455" mass="49863">MNTVSAYAIDNGVYTINSRATGKPIEVGAAELTDGANIIQWANTNHDTQRWLITEQNNGYYSVINLNSGKALEVFEWSEANGGNVVQYEYIGGESQLWAIENTSDGYVRFINQNSNKALDLVNGDSSNGTNVIQWDYTGSRNQQWQLTKLANVETTPWDPSTTNGAANHWPLSGSLVTHDPTIANENGTWWIFQTGPGIAGKSSSDGINWNDAPAIFPNGLSWWQNYVPDHDGSDVWAPDIKPYNGRTWMYYSISTFGSRTSVIGLTSASSIAAGDWRDDGVVINTVNSNNYNAIDPDLIKAEDGSPWLVLGSWNSGIKLTRINPMSMKPMGELYSIASQSGGSIEAPTIIYRQGYYYLFVSLGKCCEGVDSTYRIAYGRATDIRGPYLDKNGNDMMNGGGTILDAGNSRWIGPGGQDILNTDVMVRHAYDASDDGTPKLLISTLNWDSNGWPRF</sequence>
<dbReference type="RefSeq" id="WP_191022231.1">
    <property type="nucleotide sequence ID" value="NZ_JABBXD010000001.1"/>
</dbReference>
<dbReference type="InterPro" id="IPR023296">
    <property type="entry name" value="Glyco_hydro_beta-prop_sf"/>
</dbReference>
<dbReference type="PANTHER" id="PTHR43301:SF3">
    <property type="entry name" value="ARABINAN ENDO-1,5-ALPHA-L-ARABINOSIDASE A-RELATED"/>
    <property type="match status" value="1"/>
</dbReference>
<gene>
    <name evidence="7" type="ORF">HHX48_03480</name>
</gene>
<keyword evidence="8" id="KW-1185">Reference proteome</keyword>
<comment type="pathway">
    <text evidence="1">Glycan metabolism; L-arabinan degradation.</text>
</comment>
<evidence type="ECO:0000259" key="6">
    <source>
        <dbReference type="SMART" id="SM00458"/>
    </source>
</evidence>
<proteinExistence type="inferred from homology"/>
<keyword evidence="4 5" id="KW-0326">Glycosidase</keyword>
<dbReference type="SUPFAM" id="SSF75005">
    <property type="entry name" value="Arabinanase/levansucrase/invertase"/>
    <property type="match status" value="1"/>
</dbReference>
<dbReference type="SMART" id="SM00458">
    <property type="entry name" value="RICIN"/>
    <property type="match status" value="1"/>
</dbReference>
<dbReference type="PROSITE" id="PS50231">
    <property type="entry name" value="RICIN_B_LECTIN"/>
    <property type="match status" value="1"/>
</dbReference>
<accession>A0ABR8LI81</accession>
<evidence type="ECO:0000256" key="3">
    <source>
        <dbReference type="ARBA" id="ARBA00022801"/>
    </source>
</evidence>
<name>A0ABR8LI81_9ALTE</name>
<evidence type="ECO:0000256" key="4">
    <source>
        <dbReference type="ARBA" id="ARBA00023295"/>
    </source>
</evidence>
<evidence type="ECO:0000313" key="8">
    <source>
        <dbReference type="Proteomes" id="UP000624419"/>
    </source>
</evidence>
<dbReference type="Gene3D" id="2.80.10.50">
    <property type="match status" value="2"/>
</dbReference>
<protein>
    <submittedName>
        <fullName evidence="7">Family 43 glycosylhydrolase</fullName>
    </submittedName>
</protein>
<dbReference type="Pfam" id="PF14200">
    <property type="entry name" value="RicinB_lectin_2"/>
    <property type="match status" value="1"/>
</dbReference>
<dbReference type="Pfam" id="PF04616">
    <property type="entry name" value="Glyco_hydro_43"/>
    <property type="match status" value="1"/>
</dbReference>
<dbReference type="PANTHER" id="PTHR43301">
    <property type="entry name" value="ARABINAN ENDO-1,5-ALPHA-L-ARABINOSIDASE"/>
    <property type="match status" value="1"/>
</dbReference>
<dbReference type="InterPro" id="IPR050727">
    <property type="entry name" value="GH43_arabinanases"/>
</dbReference>
<evidence type="ECO:0000313" key="7">
    <source>
        <dbReference type="EMBL" id="MBD3584796.1"/>
    </source>
</evidence>
<dbReference type="CDD" id="cd18829">
    <property type="entry name" value="GH43_BsArb43A-like"/>
    <property type="match status" value="1"/>
</dbReference>
<comment type="caution">
    <text evidence="7">The sequence shown here is derived from an EMBL/GenBank/DDBJ whole genome shotgun (WGS) entry which is preliminary data.</text>
</comment>
<keyword evidence="3 5" id="KW-0378">Hydrolase</keyword>
<dbReference type="Gene3D" id="2.115.10.20">
    <property type="entry name" value="Glycosyl hydrolase domain, family 43"/>
    <property type="match status" value="1"/>
</dbReference>
<dbReference type="EMBL" id="JABBXD010000001">
    <property type="protein sequence ID" value="MBD3584796.1"/>
    <property type="molecule type" value="Genomic_DNA"/>
</dbReference>
<reference evidence="7 8" key="1">
    <citation type="submission" date="2020-04" db="EMBL/GenBank/DDBJ databases">
        <title>Salinimonas sp. HHU 13199.</title>
        <authorList>
            <person name="Cui X."/>
            <person name="Zhang D."/>
        </authorList>
    </citation>
    <scope>NUCLEOTIDE SEQUENCE [LARGE SCALE GENOMIC DNA]</scope>
    <source>
        <strain evidence="7 8">HHU 13199</strain>
    </source>
</reference>
<dbReference type="Proteomes" id="UP000624419">
    <property type="component" value="Unassembled WGS sequence"/>
</dbReference>
<dbReference type="SUPFAM" id="SSF50370">
    <property type="entry name" value="Ricin B-like lectins"/>
    <property type="match status" value="1"/>
</dbReference>
<evidence type="ECO:0000256" key="5">
    <source>
        <dbReference type="RuleBase" id="RU361187"/>
    </source>
</evidence>
<dbReference type="InterPro" id="IPR000772">
    <property type="entry name" value="Ricin_B_lectin"/>
</dbReference>
<evidence type="ECO:0000256" key="1">
    <source>
        <dbReference type="ARBA" id="ARBA00004834"/>
    </source>
</evidence>
<dbReference type="InterPro" id="IPR006710">
    <property type="entry name" value="Glyco_hydro_43"/>
</dbReference>